<proteinExistence type="predicted"/>
<reference evidence="1 2" key="1">
    <citation type="submission" date="2024-09" db="EMBL/GenBank/DDBJ databases">
        <authorList>
            <person name="Sun Q."/>
            <person name="Mori K."/>
        </authorList>
    </citation>
    <scope>NUCLEOTIDE SEQUENCE [LARGE SCALE GENOMIC DNA]</scope>
    <source>
        <strain evidence="1 2">CECT 8064</strain>
    </source>
</reference>
<keyword evidence="2" id="KW-1185">Reference proteome</keyword>
<protein>
    <submittedName>
        <fullName evidence="1">2OG-Fe dioxygenase family protein</fullName>
    </submittedName>
</protein>
<gene>
    <name evidence="1" type="ORF">ACFFUV_11570</name>
</gene>
<evidence type="ECO:0000313" key="2">
    <source>
        <dbReference type="Proteomes" id="UP001589645"/>
    </source>
</evidence>
<dbReference type="RefSeq" id="WP_390192729.1">
    <property type="nucleotide sequence ID" value="NZ_JBHMEP010000002.1"/>
</dbReference>
<accession>A0ABV5HMZ6</accession>
<comment type="caution">
    <text evidence="1">The sequence shown here is derived from an EMBL/GenBank/DDBJ whole genome shotgun (WGS) entry which is preliminary data.</text>
</comment>
<evidence type="ECO:0000313" key="1">
    <source>
        <dbReference type="EMBL" id="MFB9135600.1"/>
    </source>
</evidence>
<dbReference type="Gene3D" id="2.60.120.620">
    <property type="entry name" value="q2cbj1_9rhob like domain"/>
    <property type="match status" value="1"/>
</dbReference>
<name>A0ABV5HMZ6_9VIBR</name>
<dbReference type="Pfam" id="PF10014">
    <property type="entry name" value="2OG-Fe_Oxy_2"/>
    <property type="match status" value="1"/>
</dbReference>
<organism evidence="1 2">
    <name type="scientific">Vibrio olivae</name>
    <dbReference type="NCBI Taxonomy" id="1243002"/>
    <lineage>
        <taxon>Bacteria</taxon>
        <taxon>Pseudomonadati</taxon>
        <taxon>Pseudomonadota</taxon>
        <taxon>Gammaproteobacteria</taxon>
        <taxon>Vibrionales</taxon>
        <taxon>Vibrionaceae</taxon>
        <taxon>Vibrio</taxon>
    </lineage>
</organism>
<dbReference type="EMBL" id="JBHMEP010000002">
    <property type="protein sequence ID" value="MFB9135600.1"/>
    <property type="molecule type" value="Genomic_DNA"/>
</dbReference>
<dbReference type="InterPro" id="IPR018724">
    <property type="entry name" value="2OG-Fe_dioxygenase"/>
</dbReference>
<keyword evidence="1" id="KW-0223">Dioxygenase</keyword>
<sequence>MYFEPIINTKIQLEKMGWLVNKHQDGQHVDIDTKGLPKTEEFAAALLSDGFYVAQQMLAAAPSESRSWSEFRQYWDRLTTDEYMKDNGTYRKRRYSTMYYAAQANTVVRKPYMPLYKSNLYNSFAGNVFRYFDETESGLFENPHFKRALSLALTTFNHCQNLLGSAQPQWFVEVDQYRIVADNTRVGKPAPEGVHSDGTSYFLLMLVEKTNVEGGVSSIYDQDMELACTTTLQNPGDIMLLDDTRMLHGVSDLYSQMEGGHRDILHLSFTNLNSLHAIERRFGLNQDELEHIKTAKVNQWTSWHL</sequence>
<dbReference type="Proteomes" id="UP001589645">
    <property type="component" value="Unassembled WGS sequence"/>
</dbReference>
<keyword evidence="1" id="KW-0560">Oxidoreductase</keyword>
<dbReference type="GO" id="GO:0051213">
    <property type="term" value="F:dioxygenase activity"/>
    <property type="evidence" value="ECO:0007669"/>
    <property type="project" value="UniProtKB-KW"/>
</dbReference>